<feature type="transmembrane region" description="Helical" evidence="2">
    <location>
        <begin position="21"/>
        <end position="42"/>
    </location>
</feature>
<evidence type="ECO:0000313" key="5">
    <source>
        <dbReference type="EMBL" id="MBZ9569279.1"/>
    </source>
</evidence>
<dbReference type="Pfam" id="PF09977">
    <property type="entry name" value="Tad_C"/>
    <property type="match status" value="1"/>
</dbReference>
<evidence type="ECO:0000259" key="4">
    <source>
        <dbReference type="Pfam" id="PF13400"/>
    </source>
</evidence>
<dbReference type="RefSeq" id="WP_224421544.1">
    <property type="nucleotide sequence ID" value="NZ_JAGXFD010000005.1"/>
</dbReference>
<dbReference type="InterPro" id="IPR018705">
    <property type="entry name" value="DUF2134_membrane"/>
</dbReference>
<dbReference type="InterPro" id="IPR028087">
    <property type="entry name" value="Tad_N"/>
</dbReference>
<protein>
    <recommendedName>
        <fullName evidence="7">Flp pilus-assembly TadG-like N-terminal domain-containing protein</fullName>
    </recommendedName>
</protein>
<evidence type="ECO:0008006" key="7">
    <source>
        <dbReference type="Google" id="ProtNLM"/>
    </source>
</evidence>
<reference evidence="5 6" key="1">
    <citation type="submission" date="2021-05" db="EMBL/GenBank/DDBJ databases">
        <title>Petroleum and Energy Research Collection (APPE): ex situ preservation of microbial diversity associated with the oil industry and exploitation of its biotechnological potential.</title>
        <authorList>
            <person name="Paixao C.T.M."/>
            <person name="Gomes M.B."/>
            <person name="Oliveira V.M."/>
        </authorList>
    </citation>
    <scope>NUCLEOTIDE SEQUENCE [LARGE SCALE GENOMIC DNA]</scope>
    <source>
        <strain evidence="5 6">LIT2</strain>
    </source>
</reference>
<evidence type="ECO:0000256" key="2">
    <source>
        <dbReference type="SAM" id="Phobius"/>
    </source>
</evidence>
<keyword evidence="2" id="KW-0812">Transmembrane</keyword>
<keyword evidence="6" id="KW-1185">Reference proteome</keyword>
<gene>
    <name evidence="5" type="ORF">KGQ91_16545</name>
</gene>
<dbReference type="EMBL" id="JAGXFD010000005">
    <property type="protein sequence ID" value="MBZ9569279.1"/>
    <property type="molecule type" value="Genomic_DNA"/>
</dbReference>
<sequence>MTIQLSASCSGGPTLHRRQRGVSTVLLAVALFMLLGFAALAVDISNLYVARNELHNAADAGALAGVRYLYVKDGTRVNDGTQPYDPSDPNDPYKSAEVRATEAAKANKSQSSSVEVISAQRGHWSFTTRTFTANPSPDPVDLFSKTTSELDIDPNFINAVEVKTARSERPVESLFGWALGFDNYKVGAKSVAYIGFAGSLRPHDADEPIARRPTAPMTAAWDVSSPRATRPAAGPTSRPTAAVVPMPGNSRA</sequence>
<dbReference type="Proteomes" id="UP001319883">
    <property type="component" value="Unassembled WGS sequence"/>
</dbReference>
<comment type="caution">
    <text evidence="5">The sequence shown here is derived from an EMBL/GenBank/DDBJ whole genome shotgun (WGS) entry which is preliminary data.</text>
</comment>
<evidence type="ECO:0000256" key="1">
    <source>
        <dbReference type="SAM" id="MobiDB-lite"/>
    </source>
</evidence>
<accession>A0ABS7X472</accession>
<name>A0ABS7X472_9GAMM</name>
<feature type="domain" description="DUF2134" evidence="3">
    <location>
        <begin position="93"/>
        <end position="192"/>
    </location>
</feature>
<keyword evidence="2" id="KW-1133">Transmembrane helix</keyword>
<keyword evidence="2" id="KW-0472">Membrane</keyword>
<organism evidence="5 6">
    <name type="scientific">Modicisalibacter tunisiensis</name>
    <dbReference type="NCBI Taxonomy" id="390637"/>
    <lineage>
        <taxon>Bacteria</taxon>
        <taxon>Pseudomonadati</taxon>
        <taxon>Pseudomonadota</taxon>
        <taxon>Gammaproteobacteria</taxon>
        <taxon>Oceanospirillales</taxon>
        <taxon>Halomonadaceae</taxon>
        <taxon>Modicisalibacter</taxon>
    </lineage>
</organism>
<evidence type="ECO:0000259" key="3">
    <source>
        <dbReference type="Pfam" id="PF09977"/>
    </source>
</evidence>
<feature type="region of interest" description="Disordered" evidence="1">
    <location>
        <begin position="216"/>
        <end position="252"/>
    </location>
</feature>
<proteinExistence type="predicted"/>
<feature type="domain" description="Putative Flp pilus-assembly TadG-like N-terminal" evidence="4">
    <location>
        <begin position="21"/>
        <end position="66"/>
    </location>
</feature>
<dbReference type="Pfam" id="PF13400">
    <property type="entry name" value="Tad"/>
    <property type="match status" value="1"/>
</dbReference>
<evidence type="ECO:0000313" key="6">
    <source>
        <dbReference type="Proteomes" id="UP001319883"/>
    </source>
</evidence>